<evidence type="ECO:0000313" key="4">
    <source>
        <dbReference type="Proteomes" id="UP000054558"/>
    </source>
</evidence>
<feature type="region of interest" description="Disordered" evidence="1">
    <location>
        <begin position="395"/>
        <end position="445"/>
    </location>
</feature>
<dbReference type="STRING" id="105231.A0A1Y1IPB4"/>
<evidence type="ECO:0008006" key="5">
    <source>
        <dbReference type="Google" id="ProtNLM"/>
    </source>
</evidence>
<evidence type="ECO:0000256" key="1">
    <source>
        <dbReference type="SAM" id="MobiDB-lite"/>
    </source>
</evidence>
<proteinExistence type="predicted"/>
<feature type="transmembrane region" description="Helical" evidence="2">
    <location>
        <begin position="270"/>
        <end position="288"/>
    </location>
</feature>
<feature type="compositionally biased region" description="Basic and acidic residues" evidence="1">
    <location>
        <begin position="421"/>
        <end position="437"/>
    </location>
</feature>
<feature type="compositionally biased region" description="Basic and acidic residues" evidence="1">
    <location>
        <begin position="622"/>
        <end position="649"/>
    </location>
</feature>
<dbReference type="AlphaFoldDB" id="A0A1Y1IPB4"/>
<sequence>GQISATGLSVIGVASQGDGLTYTVTLVKDLRSAITEGTVWVEEGAVQDVAGNPNQGSEVLRISFGPSSRAAAAAALGARLVSRGLVTTTGISLAALLPTVLLQTSDLLGAWAGGIPSAAPGAFTPRFATRGNLLGIIGTVQTFALFRKLAIRQSAAFQEVIGSLATMNLESRPMTSLEVAYAAAPAPAPWASIAGFRRRLLQNGTGTGTPDPASVSTSRAEGWHTSGLIFGRALIVLSATSVVRTALAYVWKRIFNQSLPDLLLFPRAELQAGAFCFYPVSIACASLLQGQSTAQAFVGALLLLLIPCSAIIAVLGFLATHVILGSEAYFEPSRGSPKALTWRGRAVAACFGVPCAGRWTDARRTHGRPVERFGLLFESVRPPVCNGRKSLFKRETSAAENDTNGRPQISNASERSGADIGRIEGSESGGKRIERPGLSEMGGQSSRRMKPLLLGAGLGWPVADGARALVRMLRTCHVGAIFTKRLVFAALLAARERHVAGSEPGLSQVGLSLTTSAAFLSWLLIAKPYVSQALQGVEMATGFVEVFTLSLALQSGRVERKAFQRGTAGTGSLTEEERKLGAGMLGLQIVAVGVQTGYQWWAAIVGLRAHWKMWKERREVQAEKRRSSEMLRKSENHLTSNRGRDRGPRDLQSVSGDKEGRGAKRERGEDEVRERMSAEEAPTRTERGARGGAALRVSKARRRNKRKVITSSSAKHETEFDDNWGHVASDVDLALTQWLEEDLENKSGILSGSERVTGNGMSSSRGFVRKEAELGVFAAQTKTVRTAEVRESASQEARAARGDRKERSRNGETERKQGRTGRSADSGASEISEVLSAGSGGGRKAKSRKASQQSDRPKRASSDASTRRREGSGKVRSLSPHSGGQDLVSRPLSEGIREVPMRASESGNKSTRAARLGRLKSRRKVTATATMTYFVVSESDESEASDGEDRTAGVNVRPALRRNMVASFTFKTEAEGVGRDW</sequence>
<keyword evidence="4" id="KW-1185">Reference proteome</keyword>
<accession>A0A1Y1IPB4</accession>
<gene>
    <name evidence="3" type="ORF">KFL_010280020</name>
</gene>
<feature type="transmembrane region" description="Helical" evidence="2">
    <location>
        <begin position="300"/>
        <end position="324"/>
    </location>
</feature>
<protein>
    <recommendedName>
        <fullName evidence="5">Transmembrane protein</fullName>
    </recommendedName>
</protein>
<feature type="compositionally biased region" description="Basic and acidic residues" evidence="1">
    <location>
        <begin position="656"/>
        <end position="689"/>
    </location>
</feature>
<organism evidence="3 4">
    <name type="scientific">Klebsormidium nitens</name>
    <name type="common">Green alga</name>
    <name type="synonym">Ulothrix nitens</name>
    <dbReference type="NCBI Taxonomy" id="105231"/>
    <lineage>
        <taxon>Eukaryota</taxon>
        <taxon>Viridiplantae</taxon>
        <taxon>Streptophyta</taxon>
        <taxon>Klebsormidiophyceae</taxon>
        <taxon>Klebsormidiales</taxon>
        <taxon>Klebsormidiaceae</taxon>
        <taxon>Klebsormidium</taxon>
    </lineage>
</organism>
<dbReference type="PANTHER" id="PTHR34677">
    <property type="match status" value="1"/>
</dbReference>
<keyword evidence="2" id="KW-0472">Membrane</keyword>
<dbReference type="OMA" id="KHETEFD"/>
<evidence type="ECO:0000313" key="3">
    <source>
        <dbReference type="EMBL" id="GAQ92493.1"/>
    </source>
</evidence>
<feature type="compositionally biased region" description="Basic residues" evidence="1">
    <location>
        <begin position="698"/>
        <end position="708"/>
    </location>
</feature>
<feature type="compositionally biased region" description="Basic and acidic residues" evidence="1">
    <location>
        <begin position="855"/>
        <end position="873"/>
    </location>
</feature>
<name>A0A1Y1IPB4_KLENI</name>
<dbReference type="PANTHER" id="PTHR34677:SF3">
    <property type="entry name" value="BACTERIAL IG-LIKE DOMAIN-CONTAINING PROTEIN"/>
    <property type="match status" value="1"/>
</dbReference>
<dbReference type="Proteomes" id="UP000054558">
    <property type="component" value="Unassembled WGS sequence"/>
</dbReference>
<reference evidence="3 4" key="1">
    <citation type="journal article" date="2014" name="Nat. Commun.">
        <title>Klebsormidium flaccidum genome reveals primary factors for plant terrestrial adaptation.</title>
        <authorList>
            <person name="Hori K."/>
            <person name="Maruyama F."/>
            <person name="Fujisawa T."/>
            <person name="Togashi T."/>
            <person name="Yamamoto N."/>
            <person name="Seo M."/>
            <person name="Sato S."/>
            <person name="Yamada T."/>
            <person name="Mori H."/>
            <person name="Tajima N."/>
            <person name="Moriyama T."/>
            <person name="Ikeuchi M."/>
            <person name="Watanabe M."/>
            <person name="Wada H."/>
            <person name="Kobayashi K."/>
            <person name="Saito M."/>
            <person name="Masuda T."/>
            <person name="Sasaki-Sekimoto Y."/>
            <person name="Mashiguchi K."/>
            <person name="Awai K."/>
            <person name="Shimojima M."/>
            <person name="Masuda S."/>
            <person name="Iwai M."/>
            <person name="Nobusawa T."/>
            <person name="Narise T."/>
            <person name="Kondo S."/>
            <person name="Saito H."/>
            <person name="Sato R."/>
            <person name="Murakawa M."/>
            <person name="Ihara Y."/>
            <person name="Oshima-Yamada Y."/>
            <person name="Ohtaka K."/>
            <person name="Satoh M."/>
            <person name="Sonobe K."/>
            <person name="Ishii M."/>
            <person name="Ohtani R."/>
            <person name="Kanamori-Sato M."/>
            <person name="Honoki R."/>
            <person name="Miyazaki D."/>
            <person name="Mochizuki H."/>
            <person name="Umetsu J."/>
            <person name="Higashi K."/>
            <person name="Shibata D."/>
            <person name="Kamiya Y."/>
            <person name="Sato N."/>
            <person name="Nakamura Y."/>
            <person name="Tabata S."/>
            <person name="Ida S."/>
            <person name="Kurokawa K."/>
            <person name="Ohta H."/>
        </authorList>
    </citation>
    <scope>NUCLEOTIDE SEQUENCE [LARGE SCALE GENOMIC DNA]</scope>
    <source>
        <strain evidence="3 4">NIES-2285</strain>
    </source>
</reference>
<feature type="compositionally biased region" description="Polar residues" evidence="1">
    <location>
        <begin position="398"/>
        <end position="414"/>
    </location>
</feature>
<keyword evidence="2" id="KW-0812">Transmembrane</keyword>
<feature type="compositionally biased region" description="Basic and acidic residues" evidence="1">
    <location>
        <begin position="785"/>
        <end position="817"/>
    </location>
</feature>
<feature type="region of interest" description="Disordered" evidence="1">
    <location>
        <begin position="778"/>
        <end position="919"/>
    </location>
</feature>
<feature type="non-terminal residue" evidence="3">
    <location>
        <position position="1"/>
    </location>
</feature>
<keyword evidence="2" id="KW-1133">Transmembrane helix</keyword>
<feature type="transmembrane region" description="Helical" evidence="2">
    <location>
        <begin position="229"/>
        <end position="250"/>
    </location>
</feature>
<feature type="region of interest" description="Disordered" evidence="1">
    <location>
        <begin position="622"/>
        <end position="718"/>
    </location>
</feature>
<evidence type="ECO:0000256" key="2">
    <source>
        <dbReference type="SAM" id="Phobius"/>
    </source>
</evidence>
<dbReference type="EMBL" id="DF237977">
    <property type="protein sequence ID" value="GAQ92493.1"/>
    <property type="molecule type" value="Genomic_DNA"/>
</dbReference>